<protein>
    <submittedName>
        <fullName evidence="1">Uncharacterized protein</fullName>
    </submittedName>
</protein>
<name>A0A7J6RM17_PEROL</name>
<reference evidence="1 2" key="1">
    <citation type="submission" date="2020-04" db="EMBL/GenBank/DDBJ databases">
        <title>Perkinsus olseni comparative genomics.</title>
        <authorList>
            <person name="Bogema D.R."/>
        </authorList>
    </citation>
    <scope>NUCLEOTIDE SEQUENCE [LARGE SCALE GENOMIC DNA]</scope>
    <source>
        <strain evidence="1 2">ATCC PRA-207</strain>
    </source>
</reference>
<sequence length="193" mass="22012">METRKVILEMDPDGLPRDTRDGFAMAAAGDLLYMALDSLNINVLFLEWTRSKGWKLAYHLEFPRDGHRDERRSASLHAVPGVRRSISLQYKSESIWHQVQLVVVRSQPFIKFKAVQNVRVEAEKIEGSLVPVMTDPPMYLSVSTDGNSCCLRSQSGLRKVAEFELNGEQFPGNHIISACRWTLAYFKHVRYDG</sequence>
<comment type="caution">
    <text evidence="1">The sequence shown here is derived from an EMBL/GenBank/DDBJ whole genome shotgun (WGS) entry which is preliminary data.</text>
</comment>
<evidence type="ECO:0000313" key="2">
    <source>
        <dbReference type="Proteomes" id="UP000553632"/>
    </source>
</evidence>
<evidence type="ECO:0000313" key="1">
    <source>
        <dbReference type="EMBL" id="KAF4721718.1"/>
    </source>
</evidence>
<dbReference type="EMBL" id="JABANO010024550">
    <property type="protein sequence ID" value="KAF4721718.1"/>
    <property type="molecule type" value="Genomic_DNA"/>
</dbReference>
<accession>A0A7J6RM17</accession>
<dbReference type="Proteomes" id="UP000553632">
    <property type="component" value="Unassembled WGS sequence"/>
</dbReference>
<dbReference type="AlphaFoldDB" id="A0A7J6RM17"/>
<organism evidence="1 2">
    <name type="scientific">Perkinsus olseni</name>
    <name type="common">Perkinsus atlanticus</name>
    <dbReference type="NCBI Taxonomy" id="32597"/>
    <lineage>
        <taxon>Eukaryota</taxon>
        <taxon>Sar</taxon>
        <taxon>Alveolata</taxon>
        <taxon>Perkinsozoa</taxon>
        <taxon>Perkinsea</taxon>
        <taxon>Perkinsida</taxon>
        <taxon>Perkinsidae</taxon>
        <taxon>Perkinsus</taxon>
    </lineage>
</organism>
<gene>
    <name evidence="1" type="ORF">FOZ63_027423</name>
</gene>
<proteinExistence type="predicted"/>
<keyword evidence="2" id="KW-1185">Reference proteome</keyword>